<evidence type="ECO:0000313" key="3">
    <source>
        <dbReference type="EMBL" id="GEN32687.1"/>
    </source>
</evidence>
<gene>
    <name evidence="3" type="ORF">ADA01nite_01470</name>
</gene>
<protein>
    <submittedName>
        <fullName evidence="3">3-oxoacyl-ACP reductase</fullName>
    </submittedName>
</protein>
<dbReference type="PANTHER" id="PTHR42879:SF6">
    <property type="entry name" value="NADPH-DEPENDENT REDUCTASE BACG"/>
    <property type="match status" value="1"/>
</dbReference>
<dbReference type="AlphaFoldDB" id="A0A511V1A7"/>
<keyword evidence="2" id="KW-0560">Oxidoreductase</keyword>
<comment type="caution">
    <text evidence="3">The sequence shown here is derived from an EMBL/GenBank/DDBJ whole genome shotgun (WGS) entry which is preliminary data.</text>
</comment>
<comment type="similarity">
    <text evidence="1">Belongs to the short-chain dehydrogenases/reductases (SDR) family.</text>
</comment>
<organism evidence="3 4">
    <name type="scientific">Aneurinibacillus danicus</name>
    <dbReference type="NCBI Taxonomy" id="267746"/>
    <lineage>
        <taxon>Bacteria</taxon>
        <taxon>Bacillati</taxon>
        <taxon>Bacillota</taxon>
        <taxon>Bacilli</taxon>
        <taxon>Bacillales</taxon>
        <taxon>Paenibacillaceae</taxon>
        <taxon>Aneurinibacillus group</taxon>
        <taxon>Aneurinibacillus</taxon>
    </lineage>
</organism>
<dbReference type="PANTHER" id="PTHR42879">
    <property type="entry name" value="3-OXOACYL-(ACYL-CARRIER-PROTEIN) REDUCTASE"/>
    <property type="match status" value="1"/>
</dbReference>
<dbReference type="CDD" id="cd05344">
    <property type="entry name" value="BKR_like_SDR_like"/>
    <property type="match status" value="1"/>
</dbReference>
<dbReference type="SUPFAM" id="SSF51735">
    <property type="entry name" value="NAD(P)-binding Rossmann-fold domains"/>
    <property type="match status" value="1"/>
</dbReference>
<dbReference type="GO" id="GO:0008206">
    <property type="term" value="P:bile acid metabolic process"/>
    <property type="evidence" value="ECO:0007669"/>
    <property type="project" value="UniProtKB-ARBA"/>
</dbReference>
<dbReference type="FunFam" id="3.40.50.720:FF:000084">
    <property type="entry name" value="Short-chain dehydrogenase reductase"/>
    <property type="match status" value="1"/>
</dbReference>
<dbReference type="InterPro" id="IPR002347">
    <property type="entry name" value="SDR_fam"/>
</dbReference>
<evidence type="ECO:0000256" key="1">
    <source>
        <dbReference type="ARBA" id="ARBA00006484"/>
    </source>
</evidence>
<dbReference type="PRINTS" id="PR00080">
    <property type="entry name" value="SDRFAMILY"/>
</dbReference>
<dbReference type="PRINTS" id="PR00081">
    <property type="entry name" value="GDHRDH"/>
</dbReference>
<dbReference type="Gene3D" id="3.40.50.720">
    <property type="entry name" value="NAD(P)-binding Rossmann-like Domain"/>
    <property type="match status" value="1"/>
</dbReference>
<proteinExistence type="inferred from homology"/>
<dbReference type="Proteomes" id="UP000321157">
    <property type="component" value="Unassembled WGS sequence"/>
</dbReference>
<dbReference type="EMBL" id="BJXX01000011">
    <property type="protein sequence ID" value="GEN32687.1"/>
    <property type="molecule type" value="Genomic_DNA"/>
</dbReference>
<dbReference type="Pfam" id="PF13561">
    <property type="entry name" value="adh_short_C2"/>
    <property type="match status" value="1"/>
</dbReference>
<evidence type="ECO:0000256" key="2">
    <source>
        <dbReference type="ARBA" id="ARBA00023002"/>
    </source>
</evidence>
<evidence type="ECO:0000313" key="4">
    <source>
        <dbReference type="Proteomes" id="UP000321157"/>
    </source>
</evidence>
<dbReference type="OrthoDB" id="9803333at2"/>
<keyword evidence="4" id="KW-1185">Reference proteome</keyword>
<name>A0A511V1A7_9BACL</name>
<sequence>MELKLNGKVALVVASSQGLGRAIAEQLVKEGAHVMITSRHEEKLRQVKEELEQLGTGKVAYHKADITSYDEIKSLVQATRETFGGIDILINNAGGPPGGTFEQFDDEQWQKAFELNLLSYIRLIREVLPDMKQAGGGRIINIASSSVKQPIPGLILSNTFRLGIVGMAKTLSMELAPYNILINTVAPGRIATDRVAHLDQLNAERQGITKEEMEEKAKQAIPLKRYGEPEEFARVVTFLVSGASTYITGSTLLVDGGMITSV</sequence>
<reference evidence="3 4" key="1">
    <citation type="submission" date="2019-07" db="EMBL/GenBank/DDBJ databases">
        <title>Whole genome shotgun sequence of Aneurinibacillus danicus NBRC 102444.</title>
        <authorList>
            <person name="Hosoyama A."/>
            <person name="Uohara A."/>
            <person name="Ohji S."/>
            <person name="Ichikawa N."/>
        </authorList>
    </citation>
    <scope>NUCLEOTIDE SEQUENCE [LARGE SCALE GENOMIC DNA]</scope>
    <source>
        <strain evidence="3 4">NBRC 102444</strain>
    </source>
</reference>
<dbReference type="GO" id="GO:0016491">
    <property type="term" value="F:oxidoreductase activity"/>
    <property type="evidence" value="ECO:0007669"/>
    <property type="project" value="UniProtKB-KW"/>
</dbReference>
<dbReference type="InterPro" id="IPR050259">
    <property type="entry name" value="SDR"/>
</dbReference>
<dbReference type="InterPro" id="IPR036291">
    <property type="entry name" value="NAD(P)-bd_dom_sf"/>
</dbReference>
<dbReference type="RefSeq" id="WP_146807993.1">
    <property type="nucleotide sequence ID" value="NZ_BJXX01000011.1"/>
</dbReference>
<accession>A0A511V1A7</accession>